<protein>
    <recommendedName>
        <fullName evidence="1">DUF512 domain-containing protein</fullName>
    </recommendedName>
</protein>
<comment type="caution">
    <text evidence="2">The sequence shown here is derived from an EMBL/GenBank/DDBJ whole genome shotgun (WGS) entry which is preliminary data.</text>
</comment>
<organism evidence="2 3">
    <name type="scientific">Nitrolancea hollandica Lb</name>
    <dbReference type="NCBI Taxonomy" id="1129897"/>
    <lineage>
        <taxon>Bacteria</taxon>
        <taxon>Pseudomonadati</taxon>
        <taxon>Thermomicrobiota</taxon>
        <taxon>Thermomicrobia</taxon>
        <taxon>Sphaerobacterales</taxon>
        <taxon>Sphaerobacterineae</taxon>
        <taxon>Sphaerobacteraceae</taxon>
        <taxon>Nitrolancea</taxon>
    </lineage>
</organism>
<reference evidence="2 3" key="1">
    <citation type="journal article" date="2012" name="ISME J.">
        <title>Nitrification expanded: discovery, physiology and genomics of a nitrite-oxidizing bacterium from the phylum Chloroflexi.</title>
        <authorList>
            <person name="Sorokin D.Y."/>
            <person name="Lucker S."/>
            <person name="Vejmelkova D."/>
            <person name="Kostrikina N.A."/>
            <person name="Kleerebezem R."/>
            <person name="Rijpstra W.I."/>
            <person name="Damste J.S."/>
            <person name="Le Paslier D."/>
            <person name="Muyzer G."/>
            <person name="Wagner M."/>
            <person name="van Loosdrecht M.C."/>
            <person name="Daims H."/>
        </authorList>
    </citation>
    <scope>NUCLEOTIDE SEQUENCE [LARGE SCALE GENOMIC DNA]</scope>
    <source>
        <strain evidence="3">none</strain>
    </source>
</reference>
<gene>
    <name evidence="2" type="ORF">NITHO_760001</name>
</gene>
<dbReference type="AlphaFoldDB" id="I4EN59"/>
<dbReference type="InterPro" id="IPR007549">
    <property type="entry name" value="DUF512"/>
</dbReference>
<evidence type="ECO:0000259" key="1">
    <source>
        <dbReference type="Pfam" id="PF04459"/>
    </source>
</evidence>
<name>I4EN59_9BACT</name>
<dbReference type="Pfam" id="PF04459">
    <property type="entry name" value="DUF512"/>
    <property type="match status" value="1"/>
</dbReference>
<dbReference type="EMBL" id="CAGS01000711">
    <property type="protein sequence ID" value="CCF86122.1"/>
    <property type="molecule type" value="Genomic_DNA"/>
</dbReference>
<evidence type="ECO:0000313" key="3">
    <source>
        <dbReference type="Proteomes" id="UP000004221"/>
    </source>
</evidence>
<sequence>MIRDAFSDDHAGDPIFISQNMISKRTGTFLDDLTVQDLETGLGRPVIAADYLSQVLHHLGKLASPVGA</sequence>
<evidence type="ECO:0000313" key="2">
    <source>
        <dbReference type="EMBL" id="CCF86122.1"/>
    </source>
</evidence>
<proteinExistence type="predicted"/>
<keyword evidence="3" id="KW-1185">Reference proteome</keyword>
<dbReference type="Proteomes" id="UP000004221">
    <property type="component" value="Unassembled WGS sequence"/>
</dbReference>
<accession>I4EN59</accession>
<feature type="domain" description="DUF512" evidence="1">
    <location>
        <begin position="3"/>
        <end position="49"/>
    </location>
</feature>